<feature type="compositionally biased region" description="Low complexity" evidence="19">
    <location>
        <begin position="932"/>
        <end position="952"/>
    </location>
</feature>
<dbReference type="FunFam" id="2.30.30.140:FF:000021">
    <property type="entry name" value="Tumor suppressor p53-binding protein 1"/>
    <property type="match status" value="1"/>
</dbReference>
<feature type="compositionally biased region" description="Acidic residues" evidence="19">
    <location>
        <begin position="529"/>
        <end position="539"/>
    </location>
</feature>
<evidence type="ECO:0000256" key="12">
    <source>
        <dbReference type="ARBA" id="ARBA00023125"/>
    </source>
</evidence>
<dbReference type="InterPro" id="IPR047252">
    <property type="entry name" value="TP53BP1-like"/>
</dbReference>
<dbReference type="FunFam" id="2.30.30.30:FF:000019">
    <property type="entry name" value="Tumor suppressor p53-binding protein 1"/>
    <property type="match status" value="1"/>
</dbReference>
<keyword evidence="3" id="KW-0158">Chromosome</keyword>
<feature type="compositionally biased region" description="Acidic residues" evidence="19">
    <location>
        <begin position="563"/>
        <end position="572"/>
    </location>
</feature>
<feature type="region of interest" description="Disordered" evidence="19">
    <location>
        <begin position="1"/>
        <end position="37"/>
    </location>
</feature>
<keyword evidence="16" id="KW-0539">Nucleus</keyword>
<dbReference type="Gene3D" id="2.30.30.140">
    <property type="match status" value="1"/>
</dbReference>
<dbReference type="CDD" id="cd17724">
    <property type="entry name" value="BRCT_p53bp1_rpt2"/>
    <property type="match status" value="1"/>
</dbReference>
<feature type="region of interest" description="Disordered" evidence="19">
    <location>
        <begin position="1145"/>
        <end position="1227"/>
    </location>
</feature>
<feature type="compositionally biased region" description="Basic and acidic residues" evidence="19">
    <location>
        <begin position="216"/>
        <end position="226"/>
    </location>
</feature>
<comment type="subcellular location">
    <subcellularLocation>
        <location evidence="2">Chromosome</location>
        <location evidence="2">Centromere</location>
        <location evidence="2">Kinetochore</location>
    </subcellularLocation>
    <subcellularLocation>
        <location evidence="1">Nucleus</location>
    </subcellularLocation>
</comment>
<evidence type="ECO:0000256" key="14">
    <source>
        <dbReference type="ARBA" id="ARBA00023163"/>
    </source>
</evidence>
<dbReference type="Gene3D" id="3.40.50.10190">
    <property type="entry name" value="BRCT domain"/>
    <property type="match status" value="2"/>
</dbReference>
<feature type="domain" description="BRCT" evidence="20">
    <location>
        <begin position="1256"/>
        <end position="1372"/>
    </location>
</feature>
<evidence type="ECO:0000256" key="10">
    <source>
        <dbReference type="ARBA" id="ARBA00022843"/>
    </source>
</evidence>
<keyword evidence="13" id="KW-0010">Activator</keyword>
<dbReference type="GO" id="GO:0000776">
    <property type="term" value="C:kinetochore"/>
    <property type="evidence" value="ECO:0007669"/>
    <property type="project" value="UniProtKB-KW"/>
</dbReference>
<keyword evidence="14" id="KW-0804">Transcription</keyword>
<feature type="region of interest" description="Disordered" evidence="19">
    <location>
        <begin position="932"/>
        <end position="1027"/>
    </location>
</feature>
<keyword evidence="11" id="KW-0805">Transcription regulation</keyword>
<feature type="domain" description="BRCT" evidence="20">
    <location>
        <begin position="1387"/>
        <end position="1471"/>
    </location>
</feature>
<reference evidence="21" key="1">
    <citation type="submission" date="2025-08" db="UniProtKB">
        <authorList>
            <consortium name="Ensembl"/>
        </authorList>
    </citation>
    <scope>IDENTIFICATION</scope>
</reference>
<keyword evidence="10" id="KW-0832">Ubl conjugation</keyword>
<dbReference type="PANTHER" id="PTHR15321:SF3">
    <property type="entry name" value="TP53-BINDING PROTEIN 1"/>
    <property type="match status" value="1"/>
</dbReference>
<evidence type="ECO:0000256" key="4">
    <source>
        <dbReference type="ARBA" id="ARBA00022481"/>
    </source>
</evidence>
<keyword evidence="9" id="KW-0995">Kinetochore</keyword>
<feature type="compositionally biased region" description="Polar residues" evidence="19">
    <location>
        <begin position="162"/>
        <end position="176"/>
    </location>
</feature>
<dbReference type="InterPro" id="IPR001357">
    <property type="entry name" value="BRCT_dom"/>
</dbReference>
<dbReference type="GO" id="GO:0045944">
    <property type="term" value="P:positive regulation of transcription by RNA polymerase II"/>
    <property type="evidence" value="ECO:0007669"/>
    <property type="project" value="TreeGrafter"/>
</dbReference>
<evidence type="ECO:0000256" key="17">
    <source>
        <dbReference type="ARBA" id="ARBA00023328"/>
    </source>
</evidence>
<dbReference type="Pfam" id="PF18428">
    <property type="entry name" value="BRCT_3"/>
    <property type="match status" value="1"/>
</dbReference>
<dbReference type="GeneTree" id="ENSGT00390000011891"/>
<feature type="region of interest" description="Disordered" evidence="19">
    <location>
        <begin position="74"/>
        <end position="471"/>
    </location>
</feature>
<keyword evidence="5" id="KW-1017">Isopeptide bond</keyword>
<dbReference type="CDD" id="cd17745">
    <property type="entry name" value="BRCT_p53bp1_rpt1"/>
    <property type="match status" value="1"/>
</dbReference>
<organism evidence="21 22">
    <name type="scientific">Dicentrarchus labrax</name>
    <name type="common">European seabass</name>
    <name type="synonym">Morone labrax</name>
    <dbReference type="NCBI Taxonomy" id="13489"/>
    <lineage>
        <taxon>Eukaryota</taxon>
        <taxon>Metazoa</taxon>
        <taxon>Chordata</taxon>
        <taxon>Craniata</taxon>
        <taxon>Vertebrata</taxon>
        <taxon>Euteleostomi</taxon>
        <taxon>Actinopterygii</taxon>
        <taxon>Neopterygii</taxon>
        <taxon>Teleostei</taxon>
        <taxon>Neoteleostei</taxon>
        <taxon>Acanthomorphata</taxon>
        <taxon>Eupercaria</taxon>
        <taxon>Moronidae</taxon>
        <taxon>Dicentrarchus</taxon>
    </lineage>
</organism>
<feature type="compositionally biased region" description="Low complexity" evidence="19">
    <location>
        <begin position="1182"/>
        <end position="1198"/>
    </location>
</feature>
<dbReference type="GO" id="GO:0003677">
    <property type="term" value="F:DNA binding"/>
    <property type="evidence" value="ECO:0007669"/>
    <property type="project" value="UniProtKB-KW"/>
</dbReference>
<dbReference type="FunFam" id="3.40.50.10190:FF:000005">
    <property type="entry name" value="Tumor suppressor p53-binding protein 1"/>
    <property type="match status" value="1"/>
</dbReference>
<feature type="compositionally biased region" description="Low complexity" evidence="19">
    <location>
        <begin position="493"/>
        <end position="508"/>
    </location>
</feature>
<evidence type="ECO:0000313" key="22">
    <source>
        <dbReference type="Proteomes" id="UP000694389"/>
    </source>
</evidence>
<keyword evidence="6" id="KW-0597">Phosphoprotein</keyword>
<keyword evidence="17" id="KW-0137">Centromere</keyword>
<evidence type="ECO:0000256" key="16">
    <source>
        <dbReference type="ARBA" id="ARBA00023242"/>
    </source>
</evidence>
<evidence type="ECO:0000313" key="21">
    <source>
        <dbReference type="Ensembl" id="ENSDLAP00005049721.2"/>
    </source>
</evidence>
<evidence type="ECO:0000256" key="15">
    <source>
        <dbReference type="ARBA" id="ARBA00023204"/>
    </source>
</evidence>
<feature type="compositionally biased region" description="Polar residues" evidence="19">
    <location>
        <begin position="136"/>
        <end position="153"/>
    </location>
</feature>
<dbReference type="PANTHER" id="PTHR15321">
    <property type="entry name" value="TUMOR SUPPRESSOR P53-BINDING PROTEIN 1"/>
    <property type="match status" value="1"/>
</dbReference>
<reference evidence="21" key="2">
    <citation type="submission" date="2025-09" db="UniProtKB">
        <authorList>
            <consortium name="Ensembl"/>
        </authorList>
    </citation>
    <scope>IDENTIFICATION</scope>
</reference>
<feature type="compositionally biased region" description="Polar residues" evidence="19">
    <location>
        <begin position="238"/>
        <end position="248"/>
    </location>
</feature>
<dbReference type="SMART" id="SM00292">
    <property type="entry name" value="BRCT"/>
    <property type="match status" value="2"/>
</dbReference>
<feature type="compositionally biased region" description="Polar residues" evidence="19">
    <location>
        <begin position="587"/>
        <end position="621"/>
    </location>
</feature>
<evidence type="ECO:0000256" key="8">
    <source>
        <dbReference type="ARBA" id="ARBA00022763"/>
    </source>
</evidence>
<dbReference type="GO" id="GO:0045830">
    <property type="term" value="P:positive regulation of isotype switching"/>
    <property type="evidence" value="ECO:0007669"/>
    <property type="project" value="UniProtKB-ARBA"/>
</dbReference>
<keyword evidence="22" id="KW-1185">Reference proteome</keyword>
<keyword evidence="4" id="KW-0488">Methylation</keyword>
<protein>
    <recommendedName>
        <fullName evidence="18">TP53-binding protein 1</fullName>
    </recommendedName>
</protein>
<accession>A0A8C4HZE1</accession>
<evidence type="ECO:0000256" key="11">
    <source>
        <dbReference type="ARBA" id="ARBA00023015"/>
    </source>
</evidence>
<feature type="compositionally biased region" description="Basic and acidic residues" evidence="19">
    <location>
        <begin position="383"/>
        <end position="392"/>
    </location>
</feature>
<dbReference type="GO" id="GO:0140005">
    <property type="term" value="F:histone H4K20me2 reader activity"/>
    <property type="evidence" value="ECO:0007669"/>
    <property type="project" value="UniProtKB-ARBA"/>
</dbReference>
<feature type="region of interest" description="Disordered" evidence="19">
    <location>
        <begin position="824"/>
        <end position="863"/>
    </location>
</feature>
<dbReference type="GO" id="GO:2000042">
    <property type="term" value="P:negative regulation of double-strand break repair via homologous recombination"/>
    <property type="evidence" value="ECO:0007669"/>
    <property type="project" value="UniProtKB-ARBA"/>
</dbReference>
<feature type="compositionally biased region" description="Polar residues" evidence="19">
    <location>
        <begin position="345"/>
        <end position="380"/>
    </location>
</feature>
<dbReference type="FunFam" id="3.40.50.10190:FF:000003">
    <property type="entry name" value="Tumor suppressor p53-binding protein 1"/>
    <property type="match status" value="1"/>
</dbReference>
<keyword evidence="12" id="KW-0238">DNA-binding</keyword>
<evidence type="ECO:0000256" key="1">
    <source>
        <dbReference type="ARBA" id="ARBA00004123"/>
    </source>
</evidence>
<keyword evidence="8" id="KW-0227">DNA damage</keyword>
<dbReference type="InterPro" id="IPR047249">
    <property type="entry name" value="BRCT_p53bp1-like_rpt1"/>
</dbReference>
<dbReference type="GO" id="GO:0000077">
    <property type="term" value="P:DNA damage checkpoint signaling"/>
    <property type="evidence" value="ECO:0007669"/>
    <property type="project" value="TreeGrafter"/>
</dbReference>
<dbReference type="Gene3D" id="2.30.30.30">
    <property type="match status" value="1"/>
</dbReference>
<evidence type="ECO:0000259" key="20">
    <source>
        <dbReference type="PROSITE" id="PS50172"/>
    </source>
</evidence>
<dbReference type="Pfam" id="PF09038">
    <property type="entry name" value="53-BP1_Tudor"/>
    <property type="match status" value="1"/>
</dbReference>
<evidence type="ECO:0000256" key="7">
    <source>
        <dbReference type="ARBA" id="ARBA00022737"/>
    </source>
</evidence>
<evidence type="ECO:0000256" key="19">
    <source>
        <dbReference type="SAM" id="MobiDB-lite"/>
    </source>
</evidence>
<feature type="compositionally biased region" description="Polar residues" evidence="19">
    <location>
        <begin position="271"/>
        <end position="297"/>
    </location>
</feature>
<dbReference type="Proteomes" id="UP000694389">
    <property type="component" value="Unassembled WGS sequence"/>
</dbReference>
<feature type="compositionally biased region" description="Polar residues" evidence="19">
    <location>
        <begin position="436"/>
        <end position="471"/>
    </location>
</feature>
<evidence type="ECO:0000256" key="13">
    <source>
        <dbReference type="ARBA" id="ARBA00023159"/>
    </source>
</evidence>
<keyword evidence="15" id="KW-0234">DNA repair</keyword>
<evidence type="ECO:0000256" key="3">
    <source>
        <dbReference type="ARBA" id="ARBA00022454"/>
    </source>
</evidence>
<dbReference type="GO" id="GO:0035861">
    <property type="term" value="C:site of double-strand break"/>
    <property type="evidence" value="ECO:0007669"/>
    <property type="project" value="UniProtKB-ARBA"/>
</dbReference>
<dbReference type="SUPFAM" id="SSF52113">
    <property type="entry name" value="BRCT domain"/>
    <property type="match status" value="2"/>
</dbReference>
<proteinExistence type="predicted"/>
<evidence type="ECO:0000256" key="5">
    <source>
        <dbReference type="ARBA" id="ARBA00022499"/>
    </source>
</evidence>
<feature type="compositionally biased region" description="Basic and acidic residues" evidence="19">
    <location>
        <begin position="638"/>
        <end position="650"/>
    </location>
</feature>
<feature type="compositionally biased region" description="Low complexity" evidence="19">
    <location>
        <begin position="75"/>
        <end position="91"/>
    </location>
</feature>
<dbReference type="InterPro" id="IPR014722">
    <property type="entry name" value="Rib_uL2_dom2"/>
</dbReference>
<dbReference type="Ensembl" id="ENSDLAT00005052999.2">
    <property type="protein sequence ID" value="ENSDLAP00005049721.2"/>
    <property type="gene ID" value="ENSDLAG00005021632.2"/>
</dbReference>
<feature type="compositionally biased region" description="Low complexity" evidence="19">
    <location>
        <begin position="313"/>
        <end position="323"/>
    </location>
</feature>
<dbReference type="CDD" id="cd20383">
    <property type="entry name" value="Tudor_53BP1"/>
    <property type="match status" value="1"/>
</dbReference>
<feature type="region of interest" description="Disordered" evidence="19">
    <location>
        <begin position="485"/>
        <end position="653"/>
    </location>
</feature>
<dbReference type="GO" id="GO:0006303">
    <property type="term" value="P:double-strand break repair via nonhomologous end joining"/>
    <property type="evidence" value="ECO:0007669"/>
    <property type="project" value="UniProtKB-ARBA"/>
</dbReference>
<dbReference type="GO" id="GO:0042393">
    <property type="term" value="F:histone binding"/>
    <property type="evidence" value="ECO:0007669"/>
    <property type="project" value="TreeGrafter"/>
</dbReference>
<gene>
    <name evidence="21" type="primary">tp53bp1</name>
</gene>
<dbReference type="InterPro" id="IPR047250">
    <property type="entry name" value="BRCT_p53bp1-like_rpt2"/>
</dbReference>
<dbReference type="InterPro" id="IPR036420">
    <property type="entry name" value="BRCT_dom_sf"/>
</dbReference>
<dbReference type="PROSITE" id="PS50172">
    <property type="entry name" value="BRCT"/>
    <property type="match status" value="2"/>
</dbReference>
<name>A0A8C4HZE1_DICLA</name>
<evidence type="ECO:0000256" key="18">
    <source>
        <dbReference type="ARBA" id="ARBA00073180"/>
    </source>
</evidence>
<keyword evidence="7" id="KW-0677">Repeat</keyword>
<dbReference type="SUPFAM" id="SSF63748">
    <property type="entry name" value="Tudor/PWWP/MBT"/>
    <property type="match status" value="2"/>
</dbReference>
<evidence type="ECO:0000256" key="2">
    <source>
        <dbReference type="ARBA" id="ARBA00004629"/>
    </source>
</evidence>
<dbReference type="InterPro" id="IPR015125">
    <property type="entry name" value="53-BP1_Tudor"/>
</dbReference>
<dbReference type="GO" id="GO:0016604">
    <property type="term" value="C:nuclear body"/>
    <property type="evidence" value="ECO:0007669"/>
    <property type="project" value="UniProtKB-ARBA"/>
</dbReference>
<evidence type="ECO:0000256" key="6">
    <source>
        <dbReference type="ARBA" id="ARBA00022553"/>
    </source>
</evidence>
<evidence type="ECO:0000256" key="9">
    <source>
        <dbReference type="ARBA" id="ARBA00022838"/>
    </source>
</evidence>
<sequence length="1492" mass="160279">MDPGGSELDSSLPQPENPCLIVEDSQPDSVALEDDPESSYRALLARRLSSLQPTARSPVLVSCMMAVFFFPPPRSEVSSSSSLESPGQSGRKLSVQALLHSQGLQASGEQNKQDCEILSSQEDMFDADKTGAAVDSTVSEPEQQGHPTPTPASTLRLLHLSGQGTLVQESLSQSSVDYVAPTPDNFTHTPLIVPSSPTEPENEHGADEPMDTSLPPEERAGGKEEPMETEAASKPHPSASTPVSQNSPGFVLERTLSLPSQPEFSHDVFVPTQSQEAPQQSDKKTTSLPRETQSQCLESAPFTLPLQLSVNTESSSQAKQASQHAEEDSQATQIEELEEPPGVDTSDSVNSRCDQKSESNGVPSGSQTALSSKASTSTGSPKHHSECAKNEQPKSSLAQKSDMHNKTATSLNVQSVNVKNSKSDSKEASSADVVSCSQPKFDSSDLTVNSCVQETPSDTTPCSLPSQSMISQTSAVDVVKGSVDVRGGGAAKSQSVQSSSSSSSSSSQKCGTVCNKTVKGTTDGREQGEAEEDVMEEGDSTVGGGASGMALFLSQSQLLSPEPMEEESEDRGEDSVIVVTDSDRDSQILQKDVTPQSKTNSSQAIRGKVSISTNGHESQAQAKKVHLAPDRLSQTERTGPEPEGLKDKSLSDSSGEISFHFTLPKEGELIGPVVGATPPLINQLKQTLRHSTPIEITSFSEKSGVVGDVSADVAMAASDIVSGDSGEDTAEKGDGKLSLRMKLVTPVEEGSSERFSLQKPALSEEDGSVVKTSSVAKAVTSPSVFSRVRQVHRQQDAEEDSQVGGNTTPVVLITLSCVPQLRQRTVSQQTSFDAPGLRSPAGRGERDSPSFRRTTGPSHRRHVRTIQEVRTTITRIITDVYYEDGKEVERKVSEENEEPVVDCQVMDSDISPCRTGSSSVTSGDLGDISSLSSKASSLQHSSGGTSSSIGFSRPDFIMPPSRGARSIRGGGIGSLQRLGAYGQPQSSSEDEPYTRMLPPRIPISPTDAELPSHSDSLRSSPEEASSTGSSFVGLRVVAKWSSNGYFYSGRIIKDAGEGRFRLRFDDGYECEVAGKDILLCDPIPLETEVTALLEDEYFSIGIVRGHKTEGQDLFYSIEKDGQRQWYNRTAVILSMEQGNKLREQHSLGPYEPSTPLTKASDISLDNLVEGKRRRRGAPGGENTPNRSSSSSPRTPGPSGKRKLMTSEDDRMPAKRGRRGPGARAAQRVGVCNTSGSGTDLPGQSCDVADTHGPLPHNASLFMGFAFMLTASSEIDRLTNKLTSDEEEDYVQTGPYNKAYTESQLQAGGGFILPDFNEEQCKAAYQSLLIADQHCRTRKYLLCLASGVPCVSHIWVRDCCKDNKLLNYRNYLLPAGVGPDEAIVEWHPRCSPFKALRVLLVFEKPVELWAQLITMGGGSSVRQFQADKDSSDIPAGKYDVVVTDHACPPLVEKNVTSQEVPLVSPEWLIQSVICGERLGFHSKPQYRHDYSSS</sequence>
<feature type="compositionally biased region" description="Low complexity" evidence="19">
    <location>
        <begin position="410"/>
        <end position="420"/>
    </location>
</feature>